<sequence>FSRLIIKLKIIYVKKNFFKSRILTFQYTLIVRLYSSSRLLRSSQLVTDYKSENIEAFLEGKFYIFFSSLCLDLSLGLLSNSAQNSRKIAMLGNF</sequence>
<protein>
    <submittedName>
        <fullName evidence="1">Uncharacterized protein</fullName>
    </submittedName>
</protein>
<dbReference type="Proteomes" id="UP000276133">
    <property type="component" value="Unassembled WGS sequence"/>
</dbReference>
<evidence type="ECO:0000313" key="2">
    <source>
        <dbReference type="Proteomes" id="UP000276133"/>
    </source>
</evidence>
<comment type="caution">
    <text evidence="1">The sequence shown here is derived from an EMBL/GenBank/DDBJ whole genome shotgun (WGS) entry which is preliminary data.</text>
</comment>
<organism evidence="1 2">
    <name type="scientific">Brachionus plicatilis</name>
    <name type="common">Marine rotifer</name>
    <name type="synonym">Brachionus muelleri</name>
    <dbReference type="NCBI Taxonomy" id="10195"/>
    <lineage>
        <taxon>Eukaryota</taxon>
        <taxon>Metazoa</taxon>
        <taxon>Spiralia</taxon>
        <taxon>Gnathifera</taxon>
        <taxon>Rotifera</taxon>
        <taxon>Eurotatoria</taxon>
        <taxon>Monogononta</taxon>
        <taxon>Pseudotrocha</taxon>
        <taxon>Ploima</taxon>
        <taxon>Brachionidae</taxon>
        <taxon>Brachionus</taxon>
    </lineage>
</organism>
<dbReference type="AlphaFoldDB" id="A0A3M7PLE4"/>
<reference evidence="1 2" key="1">
    <citation type="journal article" date="2018" name="Sci. Rep.">
        <title>Genomic signatures of local adaptation to the degree of environmental predictability in rotifers.</title>
        <authorList>
            <person name="Franch-Gras L."/>
            <person name="Hahn C."/>
            <person name="Garcia-Roger E.M."/>
            <person name="Carmona M.J."/>
            <person name="Serra M."/>
            <person name="Gomez A."/>
        </authorList>
    </citation>
    <scope>NUCLEOTIDE SEQUENCE [LARGE SCALE GENOMIC DNA]</scope>
    <source>
        <strain evidence="1">HYR1</strain>
    </source>
</reference>
<gene>
    <name evidence="1" type="ORF">BpHYR1_037218</name>
</gene>
<dbReference type="EMBL" id="REGN01009983">
    <property type="protein sequence ID" value="RMZ99955.1"/>
    <property type="molecule type" value="Genomic_DNA"/>
</dbReference>
<feature type="non-terminal residue" evidence="1">
    <location>
        <position position="1"/>
    </location>
</feature>
<keyword evidence="2" id="KW-1185">Reference proteome</keyword>
<accession>A0A3M7PLE4</accession>
<evidence type="ECO:0000313" key="1">
    <source>
        <dbReference type="EMBL" id="RMZ99955.1"/>
    </source>
</evidence>
<proteinExistence type="predicted"/>
<name>A0A3M7PLE4_BRAPC</name>